<evidence type="ECO:0000313" key="1">
    <source>
        <dbReference type="EMBL" id="SFJ98756.1"/>
    </source>
</evidence>
<gene>
    <name evidence="1" type="ORF">SAMN04488079_103222</name>
</gene>
<protein>
    <recommendedName>
        <fullName evidence="3">Sel1 repeat-containing protein</fullName>
    </recommendedName>
</protein>
<organism evidence="1 2">
    <name type="scientific">Methylophaga sulfidovorans</name>
    <dbReference type="NCBI Taxonomy" id="45496"/>
    <lineage>
        <taxon>Bacteria</taxon>
        <taxon>Pseudomonadati</taxon>
        <taxon>Pseudomonadota</taxon>
        <taxon>Gammaproteobacteria</taxon>
        <taxon>Thiotrichales</taxon>
        <taxon>Piscirickettsiaceae</taxon>
        <taxon>Methylophaga</taxon>
    </lineage>
</organism>
<dbReference type="RefSeq" id="WP_091711835.1">
    <property type="nucleotide sequence ID" value="NZ_FOSH01000003.1"/>
</dbReference>
<dbReference type="EMBL" id="FOSH01000003">
    <property type="protein sequence ID" value="SFJ98756.1"/>
    <property type="molecule type" value="Genomic_DNA"/>
</dbReference>
<name>A0A1I3VWZ7_9GAMM</name>
<accession>A0A1I3VWZ7</accession>
<evidence type="ECO:0008006" key="3">
    <source>
        <dbReference type="Google" id="ProtNLM"/>
    </source>
</evidence>
<evidence type="ECO:0000313" key="2">
    <source>
        <dbReference type="Proteomes" id="UP000198924"/>
    </source>
</evidence>
<dbReference type="OrthoDB" id="370799at2"/>
<keyword evidence="2" id="KW-1185">Reference proteome</keyword>
<dbReference type="AlphaFoldDB" id="A0A1I3VWZ7"/>
<proteinExistence type="predicted"/>
<sequence>MAIQHLQALELAAQGDWNGAHKLIQSYEDSFACMIHGYLHKVEGDTGNAAYWYQRAGRSLPANSLSEEFDRLYDLAKQI</sequence>
<dbReference type="STRING" id="45496.SAMN04488079_103222"/>
<dbReference type="Proteomes" id="UP000198924">
    <property type="component" value="Unassembled WGS sequence"/>
</dbReference>
<reference evidence="2" key="1">
    <citation type="submission" date="2016-10" db="EMBL/GenBank/DDBJ databases">
        <authorList>
            <person name="Varghese N."/>
            <person name="Submissions S."/>
        </authorList>
    </citation>
    <scope>NUCLEOTIDE SEQUENCE [LARGE SCALE GENOMIC DNA]</scope>
    <source>
        <strain evidence="2">DSM 11578</strain>
    </source>
</reference>